<gene>
    <name evidence="5" type="ORF">OSB1V03_LOCUS20960</name>
</gene>
<dbReference type="InterPro" id="IPR050278">
    <property type="entry name" value="Serine_Prot_S9B/DPPIV"/>
</dbReference>
<protein>
    <recommendedName>
        <fullName evidence="4">Dipeptidylpeptidase IV N-terminal domain-containing protein</fullName>
    </recommendedName>
</protein>
<dbReference type="OrthoDB" id="16520at2759"/>
<keyword evidence="1" id="KW-0031">Aminopeptidase</keyword>
<keyword evidence="6" id="KW-1185">Reference proteome</keyword>
<keyword evidence="1" id="KW-0645">Protease</keyword>
<evidence type="ECO:0000313" key="6">
    <source>
        <dbReference type="Proteomes" id="UP000759131"/>
    </source>
</evidence>
<dbReference type="GO" id="GO:0004177">
    <property type="term" value="F:aminopeptidase activity"/>
    <property type="evidence" value="ECO:0007669"/>
    <property type="project" value="UniProtKB-KW"/>
</dbReference>
<evidence type="ECO:0000256" key="3">
    <source>
        <dbReference type="ARBA" id="ARBA00023180"/>
    </source>
</evidence>
<feature type="domain" description="Dipeptidylpeptidase IV N-terminal" evidence="4">
    <location>
        <begin position="3"/>
        <end position="249"/>
    </location>
</feature>
<accession>A0A7R9LRA3</accession>
<dbReference type="PANTHER" id="PTHR11731:SF200">
    <property type="entry name" value="DIPEPTIDYL PEPTIDASE 10, ISOFORM B"/>
    <property type="match status" value="1"/>
</dbReference>
<organism evidence="5">
    <name type="scientific">Medioppia subpectinata</name>
    <dbReference type="NCBI Taxonomy" id="1979941"/>
    <lineage>
        <taxon>Eukaryota</taxon>
        <taxon>Metazoa</taxon>
        <taxon>Ecdysozoa</taxon>
        <taxon>Arthropoda</taxon>
        <taxon>Chelicerata</taxon>
        <taxon>Arachnida</taxon>
        <taxon>Acari</taxon>
        <taxon>Acariformes</taxon>
        <taxon>Sarcoptiformes</taxon>
        <taxon>Oribatida</taxon>
        <taxon>Brachypylina</taxon>
        <taxon>Oppioidea</taxon>
        <taxon>Oppiidae</taxon>
        <taxon>Medioppia</taxon>
    </lineage>
</organism>
<dbReference type="GO" id="GO:0006508">
    <property type="term" value="P:proteolysis"/>
    <property type="evidence" value="ECO:0007669"/>
    <property type="project" value="InterPro"/>
</dbReference>
<reference evidence="5" key="1">
    <citation type="submission" date="2020-11" db="EMBL/GenBank/DDBJ databases">
        <authorList>
            <person name="Tran Van P."/>
        </authorList>
    </citation>
    <scope>NUCLEOTIDE SEQUENCE</scope>
</reference>
<dbReference type="Gene3D" id="2.140.10.30">
    <property type="entry name" value="Dipeptidylpeptidase IV, N-terminal domain"/>
    <property type="match status" value="1"/>
</dbReference>
<sequence length="257" mass="29718">MYINYAEWGPIGSQIVFIHKNDIYYKSDANAAPIRLTNSGKEMVIYNGLPDWVYEEEIFNEPKTFWLSPAGTKLVYTTIDDSAVDLMTWPYYSTGKLPQGYYNQYTKIEKVRYPKPGRSNPTIKLHYIDLTQLHDYNGSIGKLTVHLKPPKDITDYGDHYLTTLKWIDDNVVAANWMNRAQNFSVMTCYSSRANLEPISNFKLQSSNGWIDLFKPPVVTPDRESYILRVPKMSDNKKDVFPHIAKVSVSVRHSIRFL</sequence>
<proteinExistence type="predicted"/>
<evidence type="ECO:0000256" key="1">
    <source>
        <dbReference type="ARBA" id="ARBA00022438"/>
    </source>
</evidence>
<dbReference type="AlphaFoldDB" id="A0A7R9LRA3"/>
<feature type="non-terminal residue" evidence="5">
    <location>
        <position position="257"/>
    </location>
</feature>
<dbReference type="EMBL" id="OC891313">
    <property type="protein sequence ID" value="CAD7646413.1"/>
    <property type="molecule type" value="Genomic_DNA"/>
</dbReference>
<keyword evidence="1" id="KW-0378">Hydrolase</keyword>
<dbReference type="Pfam" id="PF00930">
    <property type="entry name" value="DPPIV_N"/>
    <property type="match status" value="1"/>
</dbReference>
<dbReference type="InterPro" id="IPR002469">
    <property type="entry name" value="Peptidase_S9B_N"/>
</dbReference>
<dbReference type="GO" id="GO:0005886">
    <property type="term" value="C:plasma membrane"/>
    <property type="evidence" value="ECO:0007669"/>
    <property type="project" value="TreeGrafter"/>
</dbReference>
<name>A0A7R9LRA3_9ACAR</name>
<keyword evidence="3" id="KW-0325">Glycoprotein</keyword>
<dbReference type="PANTHER" id="PTHR11731">
    <property type="entry name" value="PROTEASE FAMILY S9B,C DIPEPTIDYL-PEPTIDASE IV-RELATED"/>
    <property type="match status" value="1"/>
</dbReference>
<dbReference type="GO" id="GO:0008236">
    <property type="term" value="F:serine-type peptidase activity"/>
    <property type="evidence" value="ECO:0007669"/>
    <property type="project" value="UniProtKB-KW"/>
</dbReference>
<keyword evidence="2" id="KW-0720">Serine protease</keyword>
<dbReference type="EMBL" id="CAJPIZ010036738">
    <property type="protein sequence ID" value="CAG2121014.1"/>
    <property type="molecule type" value="Genomic_DNA"/>
</dbReference>
<dbReference type="GO" id="GO:0008239">
    <property type="term" value="F:dipeptidyl-peptidase activity"/>
    <property type="evidence" value="ECO:0007669"/>
    <property type="project" value="TreeGrafter"/>
</dbReference>
<evidence type="ECO:0000259" key="4">
    <source>
        <dbReference type="Pfam" id="PF00930"/>
    </source>
</evidence>
<dbReference type="SUPFAM" id="SSF82171">
    <property type="entry name" value="DPP6 N-terminal domain-like"/>
    <property type="match status" value="1"/>
</dbReference>
<evidence type="ECO:0000313" key="5">
    <source>
        <dbReference type="EMBL" id="CAD7646413.1"/>
    </source>
</evidence>
<evidence type="ECO:0000256" key="2">
    <source>
        <dbReference type="ARBA" id="ARBA00022825"/>
    </source>
</evidence>
<dbReference type="Proteomes" id="UP000759131">
    <property type="component" value="Unassembled WGS sequence"/>
</dbReference>